<evidence type="ECO:0000313" key="3">
    <source>
        <dbReference type="Proteomes" id="UP001515480"/>
    </source>
</evidence>
<feature type="region of interest" description="Disordered" evidence="1">
    <location>
        <begin position="373"/>
        <end position="407"/>
    </location>
</feature>
<comment type="caution">
    <text evidence="2">The sequence shown here is derived from an EMBL/GenBank/DDBJ whole genome shotgun (WGS) entry which is preliminary data.</text>
</comment>
<evidence type="ECO:0000313" key="2">
    <source>
        <dbReference type="EMBL" id="KAL1529066.1"/>
    </source>
</evidence>
<keyword evidence="3" id="KW-1185">Reference proteome</keyword>
<dbReference type="Gene3D" id="3.40.50.410">
    <property type="entry name" value="von Willebrand factor, type A domain"/>
    <property type="match status" value="1"/>
</dbReference>
<dbReference type="EMBL" id="JBGBPQ010000001">
    <property type="protein sequence ID" value="KAL1529066.1"/>
    <property type="molecule type" value="Genomic_DNA"/>
</dbReference>
<dbReference type="InterPro" id="IPR036465">
    <property type="entry name" value="vWFA_dom_sf"/>
</dbReference>
<dbReference type="SUPFAM" id="SSF53300">
    <property type="entry name" value="vWA-like"/>
    <property type="match status" value="1"/>
</dbReference>
<accession>A0AB34K873</accession>
<dbReference type="AlphaFoldDB" id="A0AB34K873"/>
<organism evidence="2 3">
    <name type="scientific">Prymnesium parvum</name>
    <name type="common">Toxic golden alga</name>
    <dbReference type="NCBI Taxonomy" id="97485"/>
    <lineage>
        <taxon>Eukaryota</taxon>
        <taxon>Haptista</taxon>
        <taxon>Haptophyta</taxon>
        <taxon>Prymnesiophyceae</taxon>
        <taxon>Prymnesiales</taxon>
        <taxon>Prymnesiaceae</taxon>
        <taxon>Prymnesium</taxon>
    </lineage>
</organism>
<name>A0AB34K873_PRYPA</name>
<protein>
    <recommendedName>
        <fullName evidence="4">VWFA domain-containing protein</fullName>
    </recommendedName>
</protein>
<reference evidence="2 3" key="1">
    <citation type="journal article" date="2024" name="Science">
        <title>Giant polyketide synthase enzymes in the biosynthesis of giant marine polyether toxins.</title>
        <authorList>
            <person name="Fallon T.R."/>
            <person name="Shende V.V."/>
            <person name="Wierzbicki I.H."/>
            <person name="Pendleton A.L."/>
            <person name="Watervoot N.F."/>
            <person name="Auber R.P."/>
            <person name="Gonzalez D.J."/>
            <person name="Wisecaver J.H."/>
            <person name="Moore B.S."/>
        </authorList>
    </citation>
    <scope>NUCLEOTIDE SEQUENCE [LARGE SCALE GENOMIC DNA]</scope>
    <source>
        <strain evidence="2 3">12B1</strain>
    </source>
</reference>
<gene>
    <name evidence="2" type="ORF">AB1Y20_000028</name>
</gene>
<dbReference type="Proteomes" id="UP001515480">
    <property type="component" value="Unassembled WGS sequence"/>
</dbReference>
<evidence type="ECO:0000256" key="1">
    <source>
        <dbReference type="SAM" id="MobiDB-lite"/>
    </source>
</evidence>
<feature type="compositionally biased region" description="Polar residues" evidence="1">
    <location>
        <begin position="373"/>
        <end position="392"/>
    </location>
</feature>
<proteinExistence type="predicted"/>
<sequence length="407" mass="44533">MAEAGVLPLAEGPAAAAASIPVGVPIAVAVPESLGPLSSRGFPLGLCRCLLDAAEHFAVRLWIVDNSGSMHCADGQRVVCDSEGRTDTMSATRWSELSHEVCDMAELSVALGARSDFQLINPHHEGQFLSVGSSRAADPQVELIGTECTLDEFHRVIRSVSPSGSTPLTESLERVEAQLLPVAAELRARGQQAVIVLATDGLPNDPSSFLAALHRVQQLPVWLVLRLCTDEQPVVDFWSEVEAALEAPLEVLDDLRHEAREVARHNAWLAYGLPLHHARLFGLRDKTFDLLDERPLMPSQLRQLCELLLGCPPLADPQTDFAAFVSQLRRALDVAHPVYDVLSAAYRPWIDADMVEWNYSPANLPRTLSVLRQSQSSMRPRTNSASTDSSSMLHKRRRSRSTLCVIA</sequence>
<evidence type="ECO:0008006" key="4">
    <source>
        <dbReference type="Google" id="ProtNLM"/>
    </source>
</evidence>